<comment type="caution">
    <text evidence="1">The sequence shown here is derived from an EMBL/GenBank/DDBJ whole genome shotgun (WGS) entry which is preliminary data.</text>
</comment>
<sequence>MMSKILLMTFALGMQMTVIGQNKKQLPPPIKKPAAAPSVNAQKTVSVYEKLLKDQHPPLAFRWTVQQDTLLLPNQIFKKHIEIGLYEAALNYAITKDSVTLKKEEIYQPLSHKVKYMFFSVSLNKDILTLTDKKTEQVMKFQLFLNPEKSGIIKIQDLISKEIYQPTAFEGPAISM</sequence>
<dbReference type="AlphaFoldDB" id="A0A917MRK7"/>
<protein>
    <submittedName>
        <fullName evidence="1">Uncharacterized protein</fullName>
    </submittedName>
</protein>
<proteinExistence type="predicted"/>
<name>A0A917MRK7_9BACT</name>
<reference evidence="1" key="1">
    <citation type="journal article" date="2014" name="Int. J. Syst. Evol. Microbiol.">
        <title>Complete genome sequence of Corynebacterium casei LMG S-19264T (=DSM 44701T), isolated from a smear-ripened cheese.</title>
        <authorList>
            <consortium name="US DOE Joint Genome Institute (JGI-PGF)"/>
            <person name="Walter F."/>
            <person name="Albersmeier A."/>
            <person name="Kalinowski J."/>
            <person name="Ruckert C."/>
        </authorList>
    </citation>
    <scope>NUCLEOTIDE SEQUENCE</scope>
    <source>
        <strain evidence="1">CGMCC 1.15290</strain>
    </source>
</reference>
<dbReference type="Proteomes" id="UP000627292">
    <property type="component" value="Unassembled WGS sequence"/>
</dbReference>
<keyword evidence="2" id="KW-1185">Reference proteome</keyword>
<organism evidence="1 2">
    <name type="scientific">Filimonas zeae</name>
    <dbReference type="NCBI Taxonomy" id="1737353"/>
    <lineage>
        <taxon>Bacteria</taxon>
        <taxon>Pseudomonadati</taxon>
        <taxon>Bacteroidota</taxon>
        <taxon>Chitinophagia</taxon>
        <taxon>Chitinophagales</taxon>
        <taxon>Chitinophagaceae</taxon>
        <taxon>Filimonas</taxon>
    </lineage>
</organism>
<dbReference type="EMBL" id="BMIB01000001">
    <property type="protein sequence ID" value="GGH60123.1"/>
    <property type="molecule type" value="Genomic_DNA"/>
</dbReference>
<evidence type="ECO:0000313" key="1">
    <source>
        <dbReference type="EMBL" id="GGH60123.1"/>
    </source>
</evidence>
<dbReference type="RefSeq" id="WP_188950647.1">
    <property type="nucleotide sequence ID" value="NZ_BMIB01000001.1"/>
</dbReference>
<reference evidence="1" key="2">
    <citation type="submission" date="2020-09" db="EMBL/GenBank/DDBJ databases">
        <authorList>
            <person name="Sun Q."/>
            <person name="Zhou Y."/>
        </authorList>
    </citation>
    <scope>NUCLEOTIDE SEQUENCE</scope>
    <source>
        <strain evidence="1">CGMCC 1.15290</strain>
    </source>
</reference>
<accession>A0A917MRK7</accession>
<evidence type="ECO:0000313" key="2">
    <source>
        <dbReference type="Proteomes" id="UP000627292"/>
    </source>
</evidence>
<gene>
    <name evidence="1" type="ORF">GCM10011379_07620</name>
</gene>